<dbReference type="InterPro" id="IPR003439">
    <property type="entry name" value="ABC_transporter-like_ATP-bd"/>
</dbReference>
<sequence>MKKTFSNAGRDELLAVRQRSRALYWGVALFSAFVNLLMLTGPLYMMQVYDRVLGSRSEATLVALSLLVLFLYGMMGLLDAVRGRIMRRVAARFQADLDQRVFDAMIRRSAVSTDPEAQTGLSDLESIQRLIGSPVTMAAFDLPWTPVFLFGIALFHPWLGMLAVVGGAILIAIAILNQMLSVEPGKAAMKSSHRATLQSEEIRNEAEMIQAMGMRDSAFRRWQRSRSQALADNVAAADVTGSFGTLTKTLRLFLQSAMLGLGAYLTLQGLVSPGAMIAGSILMGRALAPIELGLGQWPAVQRARKGWQNLEELLAKTPPEPNRTALPKPRAILDVQALAATAPGESRPLLRNVSFRVEPGEAIGVIGPSGSGKSTLARVLTGAWRAAAGTVRLDGAALSQYDPAVLGNHIGYLPQRVQLFDGTIAQNIARLASEPDADQVVEAAKKAAAHDMIVQLPDGYDTAVRSGGGRLSGGQMQRIGLARALYGDPVIVILDEPNSNLDNDGSVALNAAIKRLKAEDKSVLIMAHRPAAIQECDKILVIDQGTMAAFGPKDEVMRKMVSNHRDIRQGTSGAAAQSAAQPAVQAGRQKITGKIGGGSKL</sequence>
<dbReference type="InterPro" id="IPR039421">
    <property type="entry name" value="Type_1_exporter"/>
</dbReference>
<evidence type="ECO:0000256" key="4">
    <source>
        <dbReference type="ARBA" id="ARBA00022692"/>
    </source>
</evidence>
<dbReference type="InterPro" id="IPR010128">
    <property type="entry name" value="ATPase_T1SS_PrtD-like"/>
</dbReference>
<evidence type="ECO:0000313" key="13">
    <source>
        <dbReference type="EMBL" id="KUP91549.1"/>
    </source>
</evidence>
<keyword evidence="2" id="KW-0813">Transport</keyword>
<name>A0A132BT34_9RHOB</name>
<dbReference type="InterPro" id="IPR036640">
    <property type="entry name" value="ABC1_TM_sf"/>
</dbReference>
<evidence type="ECO:0000256" key="8">
    <source>
        <dbReference type="ARBA" id="ARBA00023136"/>
    </source>
</evidence>
<feature type="transmembrane region" description="Helical" evidence="10">
    <location>
        <begin position="21"/>
        <end position="39"/>
    </location>
</feature>
<feature type="domain" description="ABC transporter" evidence="11">
    <location>
        <begin position="333"/>
        <end position="569"/>
    </location>
</feature>
<proteinExistence type="predicted"/>
<evidence type="ECO:0000256" key="10">
    <source>
        <dbReference type="SAM" id="Phobius"/>
    </source>
</evidence>
<dbReference type="GO" id="GO:0015421">
    <property type="term" value="F:ABC-type oligopeptide transporter activity"/>
    <property type="evidence" value="ECO:0007669"/>
    <property type="project" value="TreeGrafter"/>
</dbReference>
<feature type="region of interest" description="Disordered" evidence="9">
    <location>
        <begin position="569"/>
        <end position="601"/>
    </location>
</feature>
<protein>
    <submittedName>
        <fullName evidence="13">Type I secretion system ATP-binding protein PrsD</fullName>
    </submittedName>
</protein>
<organism evidence="13 14">
    <name type="scientific">Tritonibacter horizontis</name>
    <dbReference type="NCBI Taxonomy" id="1768241"/>
    <lineage>
        <taxon>Bacteria</taxon>
        <taxon>Pseudomonadati</taxon>
        <taxon>Pseudomonadota</taxon>
        <taxon>Alphaproteobacteria</taxon>
        <taxon>Rhodobacterales</taxon>
        <taxon>Paracoccaceae</taxon>
        <taxon>Tritonibacter</taxon>
    </lineage>
</organism>
<dbReference type="PROSITE" id="PS50893">
    <property type="entry name" value="ABC_TRANSPORTER_2"/>
    <property type="match status" value="1"/>
</dbReference>
<dbReference type="InterPro" id="IPR011527">
    <property type="entry name" value="ABC1_TM_dom"/>
</dbReference>
<evidence type="ECO:0000259" key="12">
    <source>
        <dbReference type="PROSITE" id="PS50929"/>
    </source>
</evidence>
<feature type="domain" description="ABC transmembrane type-1" evidence="12">
    <location>
        <begin position="25"/>
        <end position="302"/>
    </location>
</feature>
<evidence type="ECO:0000256" key="5">
    <source>
        <dbReference type="ARBA" id="ARBA00022741"/>
    </source>
</evidence>
<dbReference type="GO" id="GO:0030256">
    <property type="term" value="C:type I protein secretion system complex"/>
    <property type="evidence" value="ECO:0007669"/>
    <property type="project" value="InterPro"/>
</dbReference>
<keyword evidence="5" id="KW-0547">Nucleotide-binding</keyword>
<dbReference type="SUPFAM" id="SSF52540">
    <property type="entry name" value="P-loop containing nucleoside triphosphate hydrolases"/>
    <property type="match status" value="1"/>
</dbReference>
<dbReference type="PROSITE" id="PS50929">
    <property type="entry name" value="ABC_TM1F"/>
    <property type="match status" value="1"/>
</dbReference>
<dbReference type="SMART" id="SM00382">
    <property type="entry name" value="AAA"/>
    <property type="match status" value="1"/>
</dbReference>
<dbReference type="PANTHER" id="PTHR43394:SF1">
    <property type="entry name" value="ATP-BINDING CASSETTE SUB-FAMILY B MEMBER 10, MITOCHONDRIAL"/>
    <property type="match status" value="1"/>
</dbReference>
<dbReference type="InterPro" id="IPR003593">
    <property type="entry name" value="AAA+_ATPase"/>
</dbReference>
<dbReference type="EMBL" id="LPUY01000095">
    <property type="protein sequence ID" value="KUP91549.1"/>
    <property type="molecule type" value="Genomic_DNA"/>
</dbReference>
<keyword evidence="14" id="KW-1185">Reference proteome</keyword>
<evidence type="ECO:0000313" key="14">
    <source>
        <dbReference type="Proteomes" id="UP000068382"/>
    </source>
</evidence>
<feature type="transmembrane region" description="Helical" evidence="10">
    <location>
        <begin position="161"/>
        <end position="180"/>
    </location>
</feature>
<dbReference type="PROSITE" id="PS00211">
    <property type="entry name" value="ABC_TRANSPORTER_1"/>
    <property type="match status" value="1"/>
</dbReference>
<dbReference type="RefSeq" id="WP_068247199.1">
    <property type="nucleotide sequence ID" value="NZ_LPUY01000095.1"/>
</dbReference>
<accession>A0A132BT34</accession>
<evidence type="ECO:0000256" key="6">
    <source>
        <dbReference type="ARBA" id="ARBA00022840"/>
    </source>
</evidence>
<dbReference type="Pfam" id="PF00005">
    <property type="entry name" value="ABC_tran"/>
    <property type="match status" value="1"/>
</dbReference>
<evidence type="ECO:0000259" key="11">
    <source>
        <dbReference type="PROSITE" id="PS50893"/>
    </source>
</evidence>
<feature type="compositionally biased region" description="Low complexity" evidence="9">
    <location>
        <begin position="574"/>
        <end position="586"/>
    </location>
</feature>
<dbReference type="GO" id="GO:0016887">
    <property type="term" value="F:ATP hydrolysis activity"/>
    <property type="evidence" value="ECO:0007669"/>
    <property type="project" value="InterPro"/>
</dbReference>
<evidence type="ECO:0000256" key="2">
    <source>
        <dbReference type="ARBA" id="ARBA00022448"/>
    </source>
</evidence>
<dbReference type="NCBIfam" id="TIGR01842">
    <property type="entry name" value="type_I_sec_PrtD"/>
    <property type="match status" value="1"/>
</dbReference>
<keyword evidence="6 13" id="KW-0067">ATP-binding</keyword>
<dbReference type="Gene3D" id="3.40.50.300">
    <property type="entry name" value="P-loop containing nucleotide triphosphate hydrolases"/>
    <property type="match status" value="1"/>
</dbReference>
<dbReference type="InterPro" id="IPR017871">
    <property type="entry name" value="ABC_transporter-like_CS"/>
</dbReference>
<dbReference type="GO" id="GO:0005886">
    <property type="term" value="C:plasma membrane"/>
    <property type="evidence" value="ECO:0007669"/>
    <property type="project" value="UniProtKB-SubCell"/>
</dbReference>
<reference evidence="13 14" key="1">
    <citation type="submission" date="2015-12" db="EMBL/GenBank/DDBJ databases">
        <title>Genome sequence of the marine Rhodobacteraceae strain O3.65, Candidatus Tritonibacter horizontis.</title>
        <authorList>
            <person name="Poehlein A."/>
            <person name="Giebel H.A."/>
            <person name="Voget S."/>
            <person name="Brinkhoff T."/>
        </authorList>
    </citation>
    <scope>NUCLEOTIDE SEQUENCE [LARGE SCALE GENOMIC DNA]</scope>
    <source>
        <strain evidence="13 14">O3.65</strain>
    </source>
</reference>
<evidence type="ECO:0000256" key="9">
    <source>
        <dbReference type="SAM" id="MobiDB-lite"/>
    </source>
</evidence>
<dbReference type="Pfam" id="PF00664">
    <property type="entry name" value="ABC_membrane"/>
    <property type="match status" value="1"/>
</dbReference>
<dbReference type="PATRIC" id="fig|1768241.3.peg.3874"/>
<evidence type="ECO:0000256" key="3">
    <source>
        <dbReference type="ARBA" id="ARBA00022475"/>
    </source>
</evidence>
<dbReference type="FunFam" id="3.40.50.300:FF:001444">
    <property type="entry name" value="ABC transporter ATP-binding protein"/>
    <property type="match status" value="1"/>
</dbReference>
<dbReference type="AlphaFoldDB" id="A0A132BT34"/>
<gene>
    <name evidence="13" type="primary">prsD</name>
    <name evidence="13" type="ORF">TRIHO_37130</name>
</gene>
<dbReference type="OrthoDB" id="9808328at2"/>
<dbReference type="GO" id="GO:0005524">
    <property type="term" value="F:ATP binding"/>
    <property type="evidence" value="ECO:0007669"/>
    <property type="project" value="UniProtKB-KW"/>
</dbReference>
<evidence type="ECO:0000256" key="7">
    <source>
        <dbReference type="ARBA" id="ARBA00022989"/>
    </source>
</evidence>
<comment type="subcellular location">
    <subcellularLocation>
        <location evidence="1">Cell membrane</location>
        <topology evidence="1">Multi-pass membrane protein</topology>
    </subcellularLocation>
</comment>
<comment type="caution">
    <text evidence="13">The sequence shown here is derived from an EMBL/GenBank/DDBJ whole genome shotgun (WGS) entry which is preliminary data.</text>
</comment>
<keyword evidence="7 10" id="KW-1133">Transmembrane helix</keyword>
<dbReference type="InterPro" id="IPR027417">
    <property type="entry name" value="P-loop_NTPase"/>
</dbReference>
<dbReference type="Proteomes" id="UP000068382">
    <property type="component" value="Unassembled WGS sequence"/>
</dbReference>
<evidence type="ECO:0000256" key="1">
    <source>
        <dbReference type="ARBA" id="ARBA00004651"/>
    </source>
</evidence>
<dbReference type="GO" id="GO:0030253">
    <property type="term" value="P:protein secretion by the type I secretion system"/>
    <property type="evidence" value="ECO:0007669"/>
    <property type="project" value="InterPro"/>
</dbReference>
<feature type="transmembrane region" description="Helical" evidence="10">
    <location>
        <begin position="59"/>
        <end position="78"/>
    </location>
</feature>
<keyword evidence="4 10" id="KW-0812">Transmembrane</keyword>
<dbReference type="SUPFAM" id="SSF90123">
    <property type="entry name" value="ABC transporter transmembrane region"/>
    <property type="match status" value="1"/>
</dbReference>
<dbReference type="PANTHER" id="PTHR43394">
    <property type="entry name" value="ATP-DEPENDENT PERMEASE MDL1, MITOCHONDRIAL"/>
    <property type="match status" value="1"/>
</dbReference>
<dbReference type="Gene3D" id="1.20.1560.10">
    <property type="entry name" value="ABC transporter type 1, transmembrane domain"/>
    <property type="match status" value="1"/>
</dbReference>
<keyword evidence="3" id="KW-1003">Cell membrane</keyword>
<keyword evidence="8 10" id="KW-0472">Membrane</keyword>